<evidence type="ECO:0000313" key="4">
    <source>
        <dbReference type="Proteomes" id="UP000060390"/>
    </source>
</evidence>
<reference evidence="4" key="2">
    <citation type="submission" date="2015-05" db="EMBL/GenBank/DDBJ databases">
        <title>Complete genome sequence of Halanaeroarchaeum sulfurireducens type strain M27-SA2, a sulfate-reducer haloarchaeon from marine anoxic lake Medee.</title>
        <authorList>
            <person name="Messina E."/>
            <person name="Kublanov I.V."/>
            <person name="Toshchakov S."/>
            <person name="Arcadi E."/>
            <person name="La Spada G."/>
            <person name="La Cono V."/>
            <person name="Yakimov M.M."/>
        </authorList>
    </citation>
    <scope>NUCLEOTIDE SEQUENCE [LARGE SCALE GENOMIC DNA]</scope>
    <source>
        <strain evidence="4">M27-SA2</strain>
    </source>
</reference>
<dbReference type="EMBL" id="CP008874">
    <property type="protein sequence ID" value="AKH97195.1"/>
    <property type="molecule type" value="Genomic_DNA"/>
</dbReference>
<feature type="region of interest" description="Disordered" evidence="1">
    <location>
        <begin position="126"/>
        <end position="162"/>
    </location>
</feature>
<evidence type="ECO:0000313" key="2">
    <source>
        <dbReference type="EMBL" id="AKH97195.1"/>
    </source>
</evidence>
<name>A0A0F7PAK0_9EURY</name>
<evidence type="ECO:0000313" key="3">
    <source>
        <dbReference type="EMBL" id="ALG81597.1"/>
    </source>
</evidence>
<dbReference type="InterPro" id="IPR018247">
    <property type="entry name" value="EF_Hand_1_Ca_BS"/>
</dbReference>
<dbReference type="KEGG" id="hsu:HLASF_0699"/>
<gene>
    <name evidence="3" type="ORF">HLASA_0696</name>
    <name evidence="2" type="ORF">HLASF_0699</name>
</gene>
<dbReference type="Proteomes" id="UP000069906">
    <property type="component" value="Chromosome"/>
</dbReference>
<accession>A0A0F7PAK0</accession>
<dbReference type="KEGG" id="hsf:HLASA_0696"/>
<protein>
    <submittedName>
        <fullName evidence="2">Uncharacterized protein</fullName>
    </submittedName>
</protein>
<dbReference type="PROSITE" id="PS00018">
    <property type="entry name" value="EF_HAND_1"/>
    <property type="match status" value="1"/>
</dbReference>
<evidence type="ECO:0000256" key="1">
    <source>
        <dbReference type="SAM" id="MobiDB-lite"/>
    </source>
</evidence>
<keyword evidence="5" id="KW-1185">Reference proteome</keyword>
<reference evidence="2 5" key="1">
    <citation type="journal article" date="2015" name="ISME J.">
        <title>Elemental sulfur and acetate can support life of a novel strictly anaerobic haloarchaeon.</title>
        <authorList>
            <person name="Sorokin D.Y."/>
            <person name="Kublanov I.V."/>
            <person name="Gavrilov S.N."/>
            <person name="Rojo D."/>
            <person name="Roman P."/>
            <person name="Golyshin P.N."/>
            <person name="Slepak V.Z."/>
            <person name="Smedile F."/>
            <person name="Ferrer M."/>
            <person name="Messina E."/>
            <person name="La Cono V."/>
            <person name="Yakimov M.M."/>
        </authorList>
    </citation>
    <scope>NUCLEOTIDE SEQUENCE [LARGE SCALE GENOMIC DNA]</scope>
    <source>
        <strain evidence="2 5">HSR2</strain>
    </source>
</reference>
<sequence length="208" mass="22800">MSDYGFPLWQADSIEEPGVKNTFRRAIESYEPYRIGLLSAHLEDRIVDINGERAISIDEMIEGVNTYLEGDPESREINLLLKTAQAAGLGNRKVGRHNYPTRLVVSDDYDDFAKKLASKYELPEKTSIAPESKVSSEGHPDNVTGDSVTIDSGAESKVDSGGKVANDGTAQIIAELRSNDLTLNIGLDISDKDDKEVMKIVNEIKSLA</sequence>
<dbReference type="EMBL" id="CP011564">
    <property type="protein sequence ID" value="ALG81597.1"/>
    <property type="molecule type" value="Genomic_DNA"/>
</dbReference>
<organism evidence="2 5">
    <name type="scientific">Halanaeroarchaeum sulfurireducens</name>
    <dbReference type="NCBI Taxonomy" id="1604004"/>
    <lineage>
        <taxon>Archaea</taxon>
        <taxon>Methanobacteriati</taxon>
        <taxon>Methanobacteriota</taxon>
        <taxon>Stenosarchaea group</taxon>
        <taxon>Halobacteria</taxon>
        <taxon>Halobacteriales</taxon>
        <taxon>Halobacteriaceae</taxon>
        <taxon>Halanaeroarchaeum</taxon>
    </lineage>
</organism>
<dbReference type="AlphaFoldDB" id="A0A0F7PAK0"/>
<proteinExistence type="predicted"/>
<evidence type="ECO:0000313" key="5">
    <source>
        <dbReference type="Proteomes" id="UP000069906"/>
    </source>
</evidence>
<dbReference type="HOGENOM" id="CLU_1318490_0_0_2"/>
<dbReference type="Proteomes" id="UP000060390">
    <property type="component" value="Chromosome"/>
</dbReference>
<reference evidence="3 4" key="3">
    <citation type="journal article" date="2016" name="Stand. Genomic Sci.">
        <title>Complete genome sequence of 'Halanaeroarchaeum sulfurireducens' M27-SA2, a sulfur-reducing and acetate-oxidizing haloarchaeon from the deep-sea hypersaline anoxic lake Medee.</title>
        <authorList>
            <person name="Messina E."/>
            <person name="Sorokin D.Y."/>
            <person name="Kublanov I.V."/>
            <person name="Toshchakov S."/>
            <person name="Lopatina A."/>
            <person name="Arcadi E."/>
            <person name="Smedile F."/>
            <person name="La Spada G."/>
            <person name="La Cono V."/>
            <person name="Yakimov M.M."/>
        </authorList>
    </citation>
    <scope>NUCLEOTIDE SEQUENCE [LARGE SCALE GENOMIC DNA]</scope>
    <source>
        <strain evidence="3 4">M27-SA2</strain>
    </source>
</reference>